<name>A0ABS0JA12_9BACT</name>
<reference evidence="4 5" key="1">
    <citation type="submission" date="2019-08" db="EMBL/GenBank/DDBJ databases">
        <authorList>
            <person name="Luo N."/>
        </authorList>
    </citation>
    <scope>NUCLEOTIDE SEQUENCE [LARGE SCALE GENOMIC DNA]</scope>
    <source>
        <strain evidence="4 5">NCIMB 9442</strain>
    </source>
</reference>
<comment type="subcellular location">
    <subcellularLocation>
        <location evidence="2">Cytoplasm</location>
    </subcellularLocation>
</comment>
<keyword evidence="5" id="KW-1185">Reference proteome</keyword>
<accession>A0ABS0JA12</accession>
<keyword evidence="2" id="KW-0963">Cytoplasm</keyword>
<comment type="similarity">
    <text evidence="1 2">Belongs to the universal stress protein A family.</text>
</comment>
<protein>
    <recommendedName>
        <fullName evidence="2">Universal stress protein</fullName>
    </recommendedName>
</protein>
<dbReference type="PANTHER" id="PTHR46268">
    <property type="entry name" value="STRESS RESPONSE PROTEIN NHAX"/>
    <property type="match status" value="1"/>
</dbReference>
<evidence type="ECO:0000256" key="1">
    <source>
        <dbReference type="ARBA" id="ARBA00008791"/>
    </source>
</evidence>
<dbReference type="PIRSF" id="PIRSF006276">
    <property type="entry name" value="UspA"/>
    <property type="match status" value="1"/>
</dbReference>
<dbReference type="RefSeq" id="WP_196610609.1">
    <property type="nucleotide sequence ID" value="NZ_VRYY01000719.1"/>
</dbReference>
<dbReference type="Pfam" id="PF00582">
    <property type="entry name" value="Usp"/>
    <property type="match status" value="1"/>
</dbReference>
<sequence length="138" mass="14142">MKILVAVDSSQFSEKALAKAVELAQKGGAELIALAVAEQPLDMGEIAVPVDLSAHYKAVAAKALEKAAEVAKGKGVALRPVLEGGSSPADNIIELAKKEGVDLIVTGSRGRTGLEKFLLGSVASKVVSHAVCSVLVVR</sequence>
<proteinExistence type="inferred from homology"/>
<dbReference type="InterPro" id="IPR014729">
    <property type="entry name" value="Rossmann-like_a/b/a_fold"/>
</dbReference>
<dbReference type="EMBL" id="VRYY01000719">
    <property type="protein sequence ID" value="MBG3878776.1"/>
    <property type="molecule type" value="Genomic_DNA"/>
</dbReference>
<dbReference type="InterPro" id="IPR006015">
    <property type="entry name" value="Universal_stress_UspA"/>
</dbReference>
<evidence type="ECO:0000256" key="2">
    <source>
        <dbReference type="PIRNR" id="PIRNR006276"/>
    </source>
</evidence>
<evidence type="ECO:0000259" key="3">
    <source>
        <dbReference type="Pfam" id="PF00582"/>
    </source>
</evidence>
<gene>
    <name evidence="4" type="ORF">FVW20_17655</name>
</gene>
<dbReference type="InterPro" id="IPR006016">
    <property type="entry name" value="UspA"/>
</dbReference>
<dbReference type="Gene3D" id="3.40.50.620">
    <property type="entry name" value="HUPs"/>
    <property type="match status" value="1"/>
</dbReference>
<dbReference type="SUPFAM" id="SSF52402">
    <property type="entry name" value="Adenine nucleotide alpha hydrolases-like"/>
    <property type="match status" value="1"/>
</dbReference>
<dbReference type="CDD" id="cd00293">
    <property type="entry name" value="USP-like"/>
    <property type="match status" value="1"/>
</dbReference>
<comment type="caution">
    <text evidence="4">The sequence shown here is derived from an EMBL/GenBank/DDBJ whole genome shotgun (WGS) entry which is preliminary data.</text>
</comment>
<organism evidence="4 5">
    <name type="scientific">Nitratidesulfovibrio oxamicus</name>
    <dbReference type="NCBI Taxonomy" id="32016"/>
    <lineage>
        <taxon>Bacteria</taxon>
        <taxon>Pseudomonadati</taxon>
        <taxon>Thermodesulfobacteriota</taxon>
        <taxon>Desulfovibrionia</taxon>
        <taxon>Desulfovibrionales</taxon>
        <taxon>Desulfovibrionaceae</taxon>
        <taxon>Nitratidesulfovibrio</taxon>
    </lineage>
</organism>
<dbReference type="PANTHER" id="PTHR46268:SF6">
    <property type="entry name" value="UNIVERSAL STRESS PROTEIN UP12"/>
    <property type="match status" value="1"/>
</dbReference>
<dbReference type="Proteomes" id="UP001194469">
    <property type="component" value="Unassembled WGS sequence"/>
</dbReference>
<feature type="domain" description="UspA" evidence="3">
    <location>
        <begin position="2"/>
        <end position="138"/>
    </location>
</feature>
<evidence type="ECO:0000313" key="4">
    <source>
        <dbReference type="EMBL" id="MBG3878776.1"/>
    </source>
</evidence>
<evidence type="ECO:0000313" key="5">
    <source>
        <dbReference type="Proteomes" id="UP001194469"/>
    </source>
</evidence>